<accession>A0A1V1PF83</accession>
<sequence length="128" mass="14350">MQIQHTMNTDTLMDLRQYVKANNQSIKSSVGPIENDAYVSHISTSAKVMGRLDEFLNMGQGTDLSLDDMSEDEQQTFLSMLSALMKKGVVGYEMLEIEEGQPEKYFIVNQIGSEETYGKPLALPDDAY</sequence>
<dbReference type="EMBL" id="ATBP01000059">
    <property type="protein sequence ID" value="ETR73444.1"/>
    <property type="molecule type" value="Genomic_DNA"/>
</dbReference>
<comment type="caution">
    <text evidence="1">The sequence shown here is derived from an EMBL/GenBank/DDBJ whole genome shotgun (WGS) entry which is preliminary data.</text>
</comment>
<proteinExistence type="predicted"/>
<protein>
    <submittedName>
        <fullName evidence="1">Uncharacterized protein</fullName>
    </submittedName>
</protein>
<dbReference type="AlphaFoldDB" id="A0A1V1PF83"/>
<name>A0A1V1PF83_9BACT</name>
<evidence type="ECO:0000313" key="2">
    <source>
        <dbReference type="Proteomes" id="UP000189670"/>
    </source>
</evidence>
<evidence type="ECO:0000313" key="1">
    <source>
        <dbReference type="EMBL" id="ETR73444.1"/>
    </source>
</evidence>
<reference evidence="2" key="1">
    <citation type="submission" date="2012-11" db="EMBL/GenBank/DDBJ databases">
        <authorList>
            <person name="Lucero-Rivera Y.E."/>
            <person name="Tovar-Ramirez D."/>
        </authorList>
    </citation>
    <scope>NUCLEOTIDE SEQUENCE [LARGE SCALE GENOMIC DNA]</scope>
    <source>
        <strain evidence="2">Araruama</strain>
    </source>
</reference>
<organism evidence="1 2">
    <name type="scientific">Candidatus Magnetoglobus multicellularis str. Araruama</name>
    <dbReference type="NCBI Taxonomy" id="890399"/>
    <lineage>
        <taxon>Bacteria</taxon>
        <taxon>Pseudomonadati</taxon>
        <taxon>Thermodesulfobacteriota</taxon>
        <taxon>Desulfobacteria</taxon>
        <taxon>Desulfobacterales</taxon>
        <taxon>Desulfobacteraceae</taxon>
        <taxon>Candidatus Magnetoglobus</taxon>
    </lineage>
</organism>
<dbReference type="Proteomes" id="UP000189670">
    <property type="component" value="Unassembled WGS sequence"/>
</dbReference>
<gene>
    <name evidence="1" type="ORF">OMM_06918</name>
</gene>